<dbReference type="InterPro" id="IPR001633">
    <property type="entry name" value="EAL_dom"/>
</dbReference>
<keyword evidence="5 10" id="KW-0812">Transmembrane</keyword>
<evidence type="ECO:0000313" key="12">
    <source>
        <dbReference type="EMBL" id="MXN63529.1"/>
    </source>
</evidence>
<protein>
    <recommendedName>
        <fullName evidence="2">cyclic-guanylate-specific phosphodiesterase</fullName>
        <ecNumber evidence="2">3.1.4.52</ecNumber>
    </recommendedName>
</protein>
<evidence type="ECO:0000256" key="8">
    <source>
        <dbReference type="ARBA" id="ARBA00023136"/>
    </source>
</evidence>
<dbReference type="EMBL" id="WUMV01000001">
    <property type="protein sequence ID" value="MXN63529.1"/>
    <property type="molecule type" value="Genomic_DNA"/>
</dbReference>
<evidence type="ECO:0000256" key="1">
    <source>
        <dbReference type="ARBA" id="ARBA00004651"/>
    </source>
</evidence>
<keyword evidence="4" id="KW-0973">c-di-GMP</keyword>
<sequence>MQGGTLPGDAGSVAIGEGKRRDGRKIASFAGLVVLFGNRRLVRMAVLTATFVMMLGVGGAILSIMVGDDLSRQNDAGIGEYEVLTIRSFELITLLERQVTAEACSPAFLEGMRKLAFLPDGINSILYAQDGVIACTSNAGKLEAPVIIGEPDLAASESGATFDIWFDRPQGALGLPGETGTIVGGDGFLVTMPEISAPASLFGKSSREVVFRVDDETWISRGGRAGLYAVAGMAGAGGFNWADWSFYGRDCGESGLYCAASRAPLSSVISSRPFEIGGFLAFSGIVALFVGGLADRGMRSYWSLAARFVRGLTPERMECVYQPVVRMETGEIVGVEVLSRWRDADGRVVFPDTFLPIVNERGLSRRLTEIVIGKARQELGQHLPAEKELQVAFNISPRDYKYDFLRPLFDGHEPGTARLGFILEIVETESFDLSSIKLEMMRLRRQGVRTYIDDFGVGFSNIGNLAELPIDGVKLDRGFSMAPDGSLWANMLPRALELIGSAGHRVVVEGVETGERFEMLKKNRHATFAQGYFIARPMPVEALVAFLKTYPGNGPAGELQPVTASALNIVDFGRLKR</sequence>
<dbReference type="GO" id="GO:0005886">
    <property type="term" value="C:plasma membrane"/>
    <property type="evidence" value="ECO:0007669"/>
    <property type="project" value="UniProtKB-SubCell"/>
</dbReference>
<evidence type="ECO:0000259" key="11">
    <source>
        <dbReference type="PROSITE" id="PS50883"/>
    </source>
</evidence>
<evidence type="ECO:0000256" key="3">
    <source>
        <dbReference type="ARBA" id="ARBA00022475"/>
    </source>
</evidence>
<dbReference type="PANTHER" id="PTHR33121">
    <property type="entry name" value="CYCLIC DI-GMP PHOSPHODIESTERASE PDEF"/>
    <property type="match status" value="1"/>
</dbReference>
<keyword evidence="13" id="KW-1185">Reference proteome</keyword>
<dbReference type="Gene3D" id="3.20.20.450">
    <property type="entry name" value="EAL domain"/>
    <property type="match status" value="1"/>
</dbReference>
<reference evidence="12 13" key="1">
    <citation type="submission" date="2019-12" db="EMBL/GenBank/DDBJ databases">
        <authorList>
            <person name="Li M."/>
        </authorList>
    </citation>
    <scope>NUCLEOTIDE SEQUENCE [LARGE SCALE GENOMIC DNA]</scope>
    <source>
        <strain evidence="12 13">GBMRC 2046</strain>
    </source>
</reference>
<feature type="domain" description="EAL" evidence="11">
    <location>
        <begin position="301"/>
        <end position="551"/>
    </location>
</feature>
<dbReference type="GO" id="GO:0071111">
    <property type="term" value="F:cyclic-guanylate-specific phosphodiesterase activity"/>
    <property type="evidence" value="ECO:0007669"/>
    <property type="project" value="UniProtKB-EC"/>
</dbReference>
<comment type="caution">
    <text evidence="12">The sequence shown here is derived from an EMBL/GenBank/DDBJ whole genome shotgun (WGS) entry which is preliminary data.</text>
</comment>
<evidence type="ECO:0000256" key="2">
    <source>
        <dbReference type="ARBA" id="ARBA00012282"/>
    </source>
</evidence>
<dbReference type="EC" id="3.1.4.52" evidence="2"/>
<dbReference type="AlphaFoldDB" id="A0A7X3LR28"/>
<dbReference type="Pfam" id="PF00563">
    <property type="entry name" value="EAL"/>
    <property type="match status" value="1"/>
</dbReference>
<accession>A0A7X3LR28</accession>
<name>A0A7X3LR28_9HYPH</name>
<evidence type="ECO:0000256" key="4">
    <source>
        <dbReference type="ARBA" id="ARBA00022636"/>
    </source>
</evidence>
<dbReference type="InterPro" id="IPR050706">
    <property type="entry name" value="Cyclic-di-GMP_PDE-like"/>
</dbReference>
<comment type="subcellular location">
    <subcellularLocation>
        <location evidence="1">Cell membrane</location>
        <topology evidence="1">Multi-pass membrane protein</topology>
    </subcellularLocation>
</comment>
<gene>
    <name evidence="12" type="ORF">GR183_01315</name>
</gene>
<comment type="catalytic activity">
    <reaction evidence="9">
        <text>3',3'-c-di-GMP + H2O = 5'-phosphoguanylyl(3'-&gt;5')guanosine + H(+)</text>
        <dbReference type="Rhea" id="RHEA:24902"/>
        <dbReference type="ChEBI" id="CHEBI:15377"/>
        <dbReference type="ChEBI" id="CHEBI:15378"/>
        <dbReference type="ChEBI" id="CHEBI:58754"/>
        <dbReference type="ChEBI" id="CHEBI:58805"/>
        <dbReference type="EC" id="3.1.4.52"/>
    </reaction>
</comment>
<evidence type="ECO:0000313" key="13">
    <source>
        <dbReference type="Proteomes" id="UP000433101"/>
    </source>
</evidence>
<dbReference type="CDD" id="cd01948">
    <property type="entry name" value="EAL"/>
    <property type="match status" value="1"/>
</dbReference>
<feature type="transmembrane region" description="Helical" evidence="10">
    <location>
        <begin position="45"/>
        <end position="66"/>
    </location>
</feature>
<dbReference type="PROSITE" id="PS50883">
    <property type="entry name" value="EAL"/>
    <property type="match status" value="1"/>
</dbReference>
<keyword evidence="3" id="KW-1003">Cell membrane</keyword>
<keyword evidence="6" id="KW-0378">Hydrolase</keyword>
<evidence type="ECO:0000256" key="10">
    <source>
        <dbReference type="SAM" id="Phobius"/>
    </source>
</evidence>
<proteinExistence type="predicted"/>
<keyword evidence="7 10" id="KW-1133">Transmembrane helix</keyword>
<evidence type="ECO:0000256" key="5">
    <source>
        <dbReference type="ARBA" id="ARBA00022692"/>
    </source>
</evidence>
<organism evidence="12 13">
    <name type="scientific">Stappia sediminis</name>
    <dbReference type="NCBI Taxonomy" id="2692190"/>
    <lineage>
        <taxon>Bacteria</taxon>
        <taxon>Pseudomonadati</taxon>
        <taxon>Pseudomonadota</taxon>
        <taxon>Alphaproteobacteria</taxon>
        <taxon>Hyphomicrobiales</taxon>
        <taxon>Stappiaceae</taxon>
        <taxon>Stappia</taxon>
    </lineage>
</organism>
<keyword evidence="8 10" id="KW-0472">Membrane</keyword>
<dbReference type="Pfam" id="PF12792">
    <property type="entry name" value="CSS-motif"/>
    <property type="match status" value="1"/>
</dbReference>
<dbReference type="SUPFAM" id="SSF141868">
    <property type="entry name" value="EAL domain-like"/>
    <property type="match status" value="1"/>
</dbReference>
<evidence type="ECO:0000256" key="7">
    <source>
        <dbReference type="ARBA" id="ARBA00022989"/>
    </source>
</evidence>
<evidence type="ECO:0000256" key="6">
    <source>
        <dbReference type="ARBA" id="ARBA00022801"/>
    </source>
</evidence>
<dbReference type="PANTHER" id="PTHR33121:SF70">
    <property type="entry name" value="SIGNALING PROTEIN YKOW"/>
    <property type="match status" value="1"/>
</dbReference>
<dbReference type="InterPro" id="IPR035919">
    <property type="entry name" value="EAL_sf"/>
</dbReference>
<dbReference type="InterPro" id="IPR024744">
    <property type="entry name" value="CSS-motif_dom"/>
</dbReference>
<dbReference type="Proteomes" id="UP000433101">
    <property type="component" value="Unassembled WGS sequence"/>
</dbReference>
<dbReference type="SMART" id="SM00052">
    <property type="entry name" value="EAL"/>
    <property type="match status" value="1"/>
</dbReference>
<evidence type="ECO:0000256" key="9">
    <source>
        <dbReference type="ARBA" id="ARBA00034290"/>
    </source>
</evidence>